<dbReference type="SUPFAM" id="SSF50249">
    <property type="entry name" value="Nucleic acid-binding proteins"/>
    <property type="match status" value="1"/>
</dbReference>
<dbReference type="Proteomes" id="UP001371218">
    <property type="component" value="Unassembled WGS sequence"/>
</dbReference>
<evidence type="ECO:0000256" key="5">
    <source>
        <dbReference type="ARBA" id="ARBA00022840"/>
    </source>
</evidence>
<evidence type="ECO:0000256" key="6">
    <source>
        <dbReference type="ARBA" id="ARBA00022884"/>
    </source>
</evidence>
<dbReference type="NCBIfam" id="TIGR00767">
    <property type="entry name" value="rho"/>
    <property type="match status" value="1"/>
</dbReference>
<feature type="binding site" evidence="9">
    <location>
        <position position="213"/>
    </location>
    <ligand>
        <name>ATP</name>
        <dbReference type="ChEBI" id="CHEBI:30616"/>
    </ligand>
</feature>
<evidence type="ECO:0000313" key="14">
    <source>
        <dbReference type="Proteomes" id="UP001371218"/>
    </source>
</evidence>
<keyword evidence="14" id="KW-1185">Reference proteome</keyword>
<accession>A0ABU9BM98</accession>
<dbReference type="InterPro" id="IPR027417">
    <property type="entry name" value="P-loop_NTPase"/>
</dbReference>
<dbReference type="SMART" id="SM00382">
    <property type="entry name" value="AAA"/>
    <property type="match status" value="1"/>
</dbReference>
<dbReference type="PROSITE" id="PS51856">
    <property type="entry name" value="RHO_RNA_BD"/>
    <property type="match status" value="1"/>
</dbReference>
<dbReference type="CDD" id="cd04459">
    <property type="entry name" value="Rho_CSD"/>
    <property type="match status" value="1"/>
</dbReference>
<dbReference type="NCBIfam" id="NF006886">
    <property type="entry name" value="PRK09376.1"/>
    <property type="match status" value="1"/>
</dbReference>
<dbReference type="SUPFAM" id="SSF68912">
    <property type="entry name" value="Rho N-terminal domain-like"/>
    <property type="match status" value="1"/>
</dbReference>
<dbReference type="InterPro" id="IPR011129">
    <property type="entry name" value="CSD"/>
</dbReference>
<evidence type="ECO:0000259" key="12">
    <source>
        <dbReference type="PROSITE" id="PS51856"/>
    </source>
</evidence>
<keyword evidence="6 9" id="KW-0694">RNA-binding</keyword>
<evidence type="ECO:0000256" key="4">
    <source>
        <dbReference type="ARBA" id="ARBA00022806"/>
    </source>
</evidence>
<reference evidence="13 14" key="1">
    <citation type="submission" date="2024-04" db="EMBL/GenBank/DDBJ databases">
        <title>Novel species of the genus Ideonella isolated from streams.</title>
        <authorList>
            <person name="Lu H."/>
        </authorList>
    </citation>
    <scope>NUCLEOTIDE SEQUENCE [LARGE SCALE GENOMIC DNA]</scope>
    <source>
        <strain evidence="13 14">DXS29W</strain>
    </source>
</reference>
<feature type="domain" description="Rho RNA-BD" evidence="12">
    <location>
        <begin position="48"/>
        <end position="123"/>
    </location>
</feature>
<dbReference type="InterPro" id="IPR036269">
    <property type="entry name" value="Rho_N_sf"/>
</dbReference>
<evidence type="ECO:0000256" key="7">
    <source>
        <dbReference type="ARBA" id="ARBA00023015"/>
    </source>
</evidence>
<gene>
    <name evidence="9 13" type="primary">rho</name>
    <name evidence="13" type="ORF">AACH06_02375</name>
</gene>
<keyword evidence="7 9" id="KW-0805">Transcription regulation</keyword>
<keyword evidence="4 9" id="KW-0347">Helicase</keyword>
<dbReference type="Pfam" id="PF07498">
    <property type="entry name" value="Rho_N"/>
    <property type="match status" value="1"/>
</dbReference>
<dbReference type="SUPFAM" id="SSF52540">
    <property type="entry name" value="P-loop containing nucleoside triphosphate hydrolases"/>
    <property type="match status" value="1"/>
</dbReference>
<comment type="caution">
    <text evidence="13">The sequence shown here is derived from an EMBL/GenBank/DDBJ whole genome shotgun (WGS) entry which is preliminary data.</text>
</comment>
<dbReference type="InterPro" id="IPR011112">
    <property type="entry name" value="Rho-like_N"/>
</dbReference>
<evidence type="ECO:0000256" key="10">
    <source>
        <dbReference type="NCBIfam" id="TIGR00767"/>
    </source>
</evidence>
<keyword evidence="5 9" id="KW-0067">ATP-binding</keyword>
<keyword evidence="8 9" id="KW-0804">Transcription</keyword>
<comment type="function">
    <text evidence="9">Facilitates transcription termination by a mechanism that involves Rho binding to the nascent RNA, activation of Rho's RNA-dependent ATPase activity, and release of the mRNA from the DNA template.</text>
</comment>
<evidence type="ECO:0000256" key="11">
    <source>
        <dbReference type="PROSITE-ProRule" id="PRU01203"/>
    </source>
</evidence>
<sequence length="421" mass="47705">MHLSELKALHVSALIKMGEELEIDNVSRLRKQELMFAIMKKRAKAGEQVFGDGVLEVLPDGFGFLRSIDTSYMASTDDIYLSPSQIRRFNLHTGDLIEGEVRVPKDGERYFALVKVDRVNGLTPEENKHKIMFENLTPLFPKEPFKLERDNFKGEENITGRIIDLIAPIGKGQRALLVAQPKTGKTVMMQHLAHAIVANHPDVHLIVLLVDERPEEVTEMLRTVRGEVISSTFDEPAARHVQVAEMVIERAKRLVELRKDVVILLDSITRLARAYNNVLPSSGKVLTGGVDANALQRPKRFFGAARNVEEGGSLTIIGTALIDTGSRMDEVIYEEFKGTGNCEIHLDRRMAEKRVYPSILINKSGTRREELLLKPEILQKTWILRKLIYPMDEIEAMEFMLDKMKASKTNLDFFDMMRRGG</sequence>
<comment type="subunit">
    <text evidence="9">Homohexamer. The homohexamer assembles into an open ring structure.</text>
</comment>
<keyword evidence="3 9" id="KW-0378">Hydrolase</keyword>
<keyword evidence="2 9" id="KW-0547">Nucleotide-binding</keyword>
<evidence type="ECO:0000256" key="8">
    <source>
        <dbReference type="ARBA" id="ARBA00023163"/>
    </source>
</evidence>
<dbReference type="HAMAP" id="MF_01884">
    <property type="entry name" value="Rho"/>
    <property type="match status" value="1"/>
</dbReference>
<dbReference type="Gene3D" id="2.40.50.140">
    <property type="entry name" value="Nucleic acid-binding proteins"/>
    <property type="match status" value="1"/>
</dbReference>
<evidence type="ECO:0000256" key="3">
    <source>
        <dbReference type="ARBA" id="ARBA00022801"/>
    </source>
</evidence>
<dbReference type="InterPro" id="IPR011113">
    <property type="entry name" value="Rho_RNA-bd"/>
</dbReference>
<dbReference type="SMART" id="SM00959">
    <property type="entry name" value="Rho_N"/>
    <property type="match status" value="1"/>
</dbReference>
<dbReference type="RefSeq" id="WP_341423987.1">
    <property type="nucleotide sequence ID" value="NZ_JBBUTG010000001.1"/>
</dbReference>
<dbReference type="InterPro" id="IPR003593">
    <property type="entry name" value="AAA+_ATPase"/>
</dbReference>
<dbReference type="GO" id="GO:0016787">
    <property type="term" value="F:hydrolase activity"/>
    <property type="evidence" value="ECO:0007669"/>
    <property type="project" value="UniProtKB-KW"/>
</dbReference>
<comment type="caution">
    <text evidence="9">Lacks conserved residue(s) required for the propagation of feature annotation.</text>
</comment>
<dbReference type="PANTHER" id="PTHR46425">
    <property type="entry name" value="TRANSCRIPTION TERMINATION FACTOR RHO"/>
    <property type="match status" value="1"/>
</dbReference>
<dbReference type="InterPro" id="IPR000194">
    <property type="entry name" value="ATPase_F1/V1/A1_a/bsu_nucl-bd"/>
</dbReference>
<dbReference type="InterPro" id="IPR004665">
    <property type="entry name" value="Term_rho"/>
</dbReference>
<feature type="binding site" evidence="9">
    <location>
        <begin position="170"/>
        <end position="175"/>
    </location>
    <ligand>
        <name>ATP</name>
        <dbReference type="ChEBI" id="CHEBI:30616"/>
    </ligand>
</feature>
<dbReference type="Gene3D" id="1.10.720.10">
    <property type="match status" value="1"/>
</dbReference>
<dbReference type="CDD" id="cd01128">
    <property type="entry name" value="rho_factor_C"/>
    <property type="match status" value="1"/>
</dbReference>
<name>A0ABU9BM98_9BURK</name>
<dbReference type="InterPro" id="IPR041703">
    <property type="entry name" value="Rho_factor_ATP-bd"/>
</dbReference>
<dbReference type="SMART" id="SM00357">
    <property type="entry name" value="CSP"/>
    <property type="match status" value="1"/>
</dbReference>
<keyword evidence="1 9" id="KW-0806">Transcription termination</keyword>
<proteinExistence type="inferred from homology"/>
<evidence type="ECO:0000256" key="9">
    <source>
        <dbReference type="HAMAP-Rule" id="MF_01884"/>
    </source>
</evidence>
<feature type="binding site" evidence="9">
    <location>
        <begin position="182"/>
        <end position="187"/>
    </location>
    <ligand>
        <name>ATP</name>
        <dbReference type="ChEBI" id="CHEBI:30616"/>
    </ligand>
</feature>
<dbReference type="EC" id="3.6.4.-" evidence="9 10"/>
<dbReference type="Gene3D" id="3.40.50.300">
    <property type="entry name" value="P-loop containing nucleotide triphosphate hydrolases"/>
    <property type="match status" value="1"/>
</dbReference>
<dbReference type="InterPro" id="IPR012340">
    <property type="entry name" value="NA-bd_OB-fold"/>
</dbReference>
<evidence type="ECO:0000256" key="1">
    <source>
        <dbReference type="ARBA" id="ARBA00022472"/>
    </source>
</evidence>
<evidence type="ECO:0000313" key="13">
    <source>
        <dbReference type="EMBL" id="MEK8029653.1"/>
    </source>
</evidence>
<dbReference type="Pfam" id="PF07497">
    <property type="entry name" value="Rho_RNA_bind"/>
    <property type="match status" value="1"/>
</dbReference>
<dbReference type="Pfam" id="PF00006">
    <property type="entry name" value="ATP-synt_ab"/>
    <property type="match status" value="1"/>
</dbReference>
<dbReference type="PANTHER" id="PTHR46425:SF1">
    <property type="entry name" value="TRANSCRIPTION TERMINATION FACTOR RHO"/>
    <property type="match status" value="1"/>
</dbReference>
<comment type="similarity">
    <text evidence="9 11">Belongs to the Rho family.</text>
</comment>
<evidence type="ECO:0000256" key="2">
    <source>
        <dbReference type="ARBA" id="ARBA00022741"/>
    </source>
</evidence>
<organism evidence="13 14">
    <name type="scientific">Ideonella lacteola</name>
    <dbReference type="NCBI Taxonomy" id="2984193"/>
    <lineage>
        <taxon>Bacteria</taxon>
        <taxon>Pseudomonadati</taxon>
        <taxon>Pseudomonadota</taxon>
        <taxon>Betaproteobacteria</taxon>
        <taxon>Burkholderiales</taxon>
        <taxon>Sphaerotilaceae</taxon>
        <taxon>Ideonella</taxon>
    </lineage>
</organism>
<dbReference type="EMBL" id="JBBUTG010000001">
    <property type="protein sequence ID" value="MEK8029653.1"/>
    <property type="molecule type" value="Genomic_DNA"/>
</dbReference>
<protein>
    <recommendedName>
        <fullName evidence="9 10">Transcription termination factor Rho</fullName>
        <ecNumber evidence="9 10">3.6.4.-</ecNumber>
    </recommendedName>
    <alternativeName>
        <fullName evidence="9">ATP-dependent helicase Rho</fullName>
    </alternativeName>
</protein>